<dbReference type="SMART" id="SM00052">
    <property type="entry name" value="EAL"/>
    <property type="match status" value="1"/>
</dbReference>
<dbReference type="HOGENOM" id="CLU_000445_70_60_12"/>
<dbReference type="KEGG" id="sbu:SpiBuddy_2740"/>
<dbReference type="InterPro" id="IPR035919">
    <property type="entry name" value="EAL_sf"/>
</dbReference>
<evidence type="ECO:0000259" key="3">
    <source>
        <dbReference type="PROSITE" id="PS50887"/>
    </source>
</evidence>
<keyword evidence="1" id="KW-0472">Membrane</keyword>
<feature type="transmembrane region" description="Helical" evidence="1">
    <location>
        <begin position="101"/>
        <end position="123"/>
    </location>
</feature>
<keyword evidence="1" id="KW-0812">Transmembrane</keyword>
<dbReference type="Pfam" id="PF00563">
    <property type="entry name" value="EAL"/>
    <property type="match status" value="1"/>
</dbReference>
<dbReference type="InterPro" id="IPR001633">
    <property type="entry name" value="EAL_dom"/>
</dbReference>
<dbReference type="SUPFAM" id="SSF141868">
    <property type="entry name" value="EAL domain-like"/>
    <property type="match status" value="1"/>
</dbReference>
<feature type="transmembrane region" description="Helical" evidence="1">
    <location>
        <begin position="198"/>
        <end position="214"/>
    </location>
</feature>
<keyword evidence="5" id="KW-1185">Reference proteome</keyword>
<dbReference type="EMBL" id="CP002541">
    <property type="protein sequence ID" value="ADY14549.1"/>
    <property type="molecule type" value="Genomic_DNA"/>
</dbReference>
<dbReference type="PANTHER" id="PTHR33121:SF79">
    <property type="entry name" value="CYCLIC DI-GMP PHOSPHODIESTERASE PDED-RELATED"/>
    <property type="match status" value="1"/>
</dbReference>
<feature type="domain" description="EAL" evidence="2">
    <location>
        <begin position="386"/>
        <end position="634"/>
    </location>
</feature>
<dbReference type="Pfam" id="PF00990">
    <property type="entry name" value="GGDEF"/>
    <property type="match status" value="1"/>
</dbReference>
<evidence type="ECO:0000256" key="1">
    <source>
        <dbReference type="SAM" id="Phobius"/>
    </source>
</evidence>
<dbReference type="Proteomes" id="UP000008466">
    <property type="component" value="Chromosome"/>
</dbReference>
<evidence type="ECO:0000259" key="2">
    <source>
        <dbReference type="PROSITE" id="PS50883"/>
    </source>
</evidence>
<keyword evidence="1" id="KW-1133">Transmembrane helix</keyword>
<organism evidence="4 5">
    <name type="scientific">Sphaerochaeta globosa (strain ATCC BAA-1886 / DSM 22777 / Buddy)</name>
    <name type="common">Spirochaeta sp. (strain Buddy)</name>
    <dbReference type="NCBI Taxonomy" id="158189"/>
    <lineage>
        <taxon>Bacteria</taxon>
        <taxon>Pseudomonadati</taxon>
        <taxon>Spirochaetota</taxon>
        <taxon>Spirochaetia</taxon>
        <taxon>Spirochaetales</taxon>
        <taxon>Sphaerochaetaceae</taxon>
        <taxon>Sphaerochaeta</taxon>
    </lineage>
</organism>
<feature type="transmembrane region" description="Helical" evidence="1">
    <location>
        <begin position="173"/>
        <end position="192"/>
    </location>
</feature>
<dbReference type="OrthoDB" id="366324at2"/>
<dbReference type="PANTHER" id="PTHR33121">
    <property type="entry name" value="CYCLIC DI-GMP PHOSPHODIESTERASE PDEF"/>
    <property type="match status" value="1"/>
</dbReference>
<dbReference type="SUPFAM" id="SSF55073">
    <property type="entry name" value="Nucleotide cyclase"/>
    <property type="match status" value="1"/>
</dbReference>
<dbReference type="eggNOG" id="COG5001">
    <property type="taxonomic scope" value="Bacteria"/>
</dbReference>
<dbReference type="Gene3D" id="3.30.70.270">
    <property type="match status" value="1"/>
</dbReference>
<dbReference type="AlphaFoldDB" id="F0RRU4"/>
<dbReference type="PROSITE" id="PS50887">
    <property type="entry name" value="GGDEF"/>
    <property type="match status" value="1"/>
</dbReference>
<dbReference type="InterPro" id="IPR029787">
    <property type="entry name" value="Nucleotide_cyclase"/>
</dbReference>
<dbReference type="SMART" id="SM00267">
    <property type="entry name" value="GGDEF"/>
    <property type="match status" value="1"/>
</dbReference>
<dbReference type="PROSITE" id="PS50883">
    <property type="entry name" value="EAL"/>
    <property type="match status" value="1"/>
</dbReference>
<accession>F0RRU4</accession>
<dbReference type="InterPro" id="IPR000160">
    <property type="entry name" value="GGDEF_dom"/>
</dbReference>
<protein>
    <submittedName>
        <fullName evidence="4">Diguanylate cyclase/phosphodiesterase</fullName>
    </submittedName>
</protein>
<evidence type="ECO:0000313" key="5">
    <source>
        <dbReference type="Proteomes" id="UP000008466"/>
    </source>
</evidence>
<dbReference type="InterPro" id="IPR043128">
    <property type="entry name" value="Rev_trsase/Diguanyl_cyclase"/>
</dbReference>
<dbReference type="InterPro" id="IPR050706">
    <property type="entry name" value="Cyclic-di-GMP_PDE-like"/>
</dbReference>
<reference evidence="5" key="1">
    <citation type="submission" date="2011-02" db="EMBL/GenBank/DDBJ databases">
        <title>Complete sequence of Spirochaeta sp. Buddy.</title>
        <authorList>
            <person name="Lucas S."/>
            <person name="Copeland A."/>
            <person name="Lapidus A."/>
            <person name="Cheng J.-F."/>
            <person name="Goodwin L."/>
            <person name="Pitluck S."/>
            <person name="Zeytun A."/>
            <person name="Detter J.C."/>
            <person name="Han C."/>
            <person name="Tapia R."/>
            <person name="Land M."/>
            <person name="Hauser L."/>
            <person name="Kyrpides N."/>
            <person name="Ivanova N."/>
            <person name="Mikhailova N."/>
            <person name="Pagani I."/>
            <person name="Ritalahti K.M."/>
            <person name="Loeffler F.E."/>
            <person name="Woyke T."/>
        </authorList>
    </citation>
    <scope>NUCLEOTIDE SEQUENCE [LARGE SCALE GENOMIC DNA]</scope>
    <source>
        <strain evidence="5">ATCC BAA-1886 / DSM 22777 / Buddy</strain>
    </source>
</reference>
<feature type="transmembrane region" description="Helical" evidence="1">
    <location>
        <begin position="6"/>
        <end position="22"/>
    </location>
</feature>
<dbReference type="CDD" id="cd01948">
    <property type="entry name" value="EAL"/>
    <property type="match status" value="1"/>
</dbReference>
<dbReference type="Gene3D" id="3.20.20.450">
    <property type="entry name" value="EAL domain"/>
    <property type="match status" value="1"/>
</dbReference>
<evidence type="ECO:0000313" key="4">
    <source>
        <dbReference type="EMBL" id="ADY14549.1"/>
    </source>
</evidence>
<dbReference type="GO" id="GO:0071111">
    <property type="term" value="F:cyclic-guanylate-specific phosphodiesterase activity"/>
    <property type="evidence" value="ECO:0007669"/>
    <property type="project" value="InterPro"/>
</dbReference>
<feature type="transmembrane region" description="Helical" evidence="1">
    <location>
        <begin position="34"/>
        <end position="55"/>
    </location>
</feature>
<feature type="domain" description="GGDEF" evidence="3">
    <location>
        <begin position="246"/>
        <end position="377"/>
    </location>
</feature>
<name>F0RRU4_SPHGB</name>
<sequence>MHYYGVTLLSSILMLAILFDVIRFPLLRKDRGSWFFSELTIAYSIYVVLSLSLMLDKQGVISFPLTVHRVVWAAHALALPFMLSAWMHFNAINVMDDPKLVTILTIVHDIPLVVLAVLTIRDIPTQQFYPLNPTFEQLLPSSGSTYMLSLSAFYCFAMLMPTLGHRKNLQGSFLFISLLLPLSFAVSLFSLAITHSSLLFMMVNAFMLVLYYLVGQRDSITFDSLTGLPTEALLQRKLIRLFRFQTPYTIILVDIENFPYFIAKNGSVSADRLLVELALFLKTLGGSNEVFRIDQQQFCLCLPSSKGGSGGSVIQAIRQRMEQGWEVQGAPTFIQMNLGLLSIPKQAATLDEYHQAYKQMQSEIRSVRKRAVFVYTKKDALSQQQTMNIISALRASIRNPEQVLVHYQPMYDVQTGRIVSAEALMRINDEHLGFLNPSQFIFLAEQTGLIVHLTQILLAKVCTLIRQNLAKNALEYISVNLSGEDFTSRQMGQTLLSIIQQENIPSRKIGFEITESVVLQSYDMVADVMLELSLKDIKFALDDFGTGYSNLQALMDLPYAYVKFDKSVIQGAMSNPTMLTLLSDMLHKLGKVLIAEGVETEQQLEMIKKIGIERVQGYYYSKPLEKEAFLELVG</sequence>
<gene>
    <name evidence="4" type="ordered locus">SpiBuddy_2740</name>
</gene>
<proteinExistence type="predicted"/>
<feature type="transmembrane region" description="Helical" evidence="1">
    <location>
        <begin position="143"/>
        <end position="161"/>
    </location>
</feature>
<dbReference type="RefSeq" id="WP_013608393.1">
    <property type="nucleotide sequence ID" value="NC_015152.1"/>
</dbReference>
<feature type="transmembrane region" description="Helical" evidence="1">
    <location>
        <begin position="70"/>
        <end position="89"/>
    </location>
</feature>
<dbReference type="STRING" id="158189.SpiBuddy_2740"/>